<evidence type="ECO:0000313" key="1">
    <source>
        <dbReference type="EMBL" id="MDK2126514.1"/>
    </source>
</evidence>
<dbReference type="Gene3D" id="2.130.10.10">
    <property type="entry name" value="YVTN repeat-like/Quinoprotein amine dehydrogenase"/>
    <property type="match status" value="1"/>
</dbReference>
<organism evidence="1 2">
    <name type="scientific">Parachitinimonas caeni</name>
    <dbReference type="NCBI Taxonomy" id="3031301"/>
    <lineage>
        <taxon>Bacteria</taxon>
        <taxon>Pseudomonadati</taxon>
        <taxon>Pseudomonadota</taxon>
        <taxon>Betaproteobacteria</taxon>
        <taxon>Neisseriales</taxon>
        <taxon>Chitinibacteraceae</taxon>
        <taxon>Parachitinimonas</taxon>
    </lineage>
</organism>
<comment type="caution">
    <text evidence="1">The sequence shown here is derived from an EMBL/GenBank/DDBJ whole genome shotgun (WGS) entry which is preliminary data.</text>
</comment>
<dbReference type="EMBL" id="JARRAF010000040">
    <property type="protein sequence ID" value="MDK2126514.1"/>
    <property type="molecule type" value="Genomic_DNA"/>
</dbReference>
<accession>A0ABT7E2H0</accession>
<keyword evidence="2" id="KW-1185">Reference proteome</keyword>
<evidence type="ECO:0000313" key="2">
    <source>
        <dbReference type="Proteomes" id="UP001172778"/>
    </source>
</evidence>
<gene>
    <name evidence="1" type="ORF">PZA18_20950</name>
</gene>
<proteinExistence type="predicted"/>
<dbReference type="RefSeq" id="WP_284102833.1">
    <property type="nucleotide sequence ID" value="NZ_JARRAF010000040.1"/>
</dbReference>
<dbReference type="Proteomes" id="UP001172778">
    <property type="component" value="Unassembled WGS sequence"/>
</dbReference>
<dbReference type="SUPFAM" id="SSF69322">
    <property type="entry name" value="Tricorn protease domain 2"/>
    <property type="match status" value="1"/>
</dbReference>
<dbReference type="InterPro" id="IPR015943">
    <property type="entry name" value="WD40/YVTN_repeat-like_dom_sf"/>
</dbReference>
<name>A0ABT7E2H0_9NEIS</name>
<protein>
    <submittedName>
        <fullName evidence="1">Uncharacterized protein</fullName>
    </submittedName>
</protein>
<reference evidence="1" key="1">
    <citation type="submission" date="2023-03" db="EMBL/GenBank/DDBJ databases">
        <title>Chitinimonas shenzhenensis gen. nov., sp. nov., a novel member of family Burkholderiaceae isolated from activated sludge collected in Shen Zhen, China.</title>
        <authorList>
            <person name="Wang X."/>
        </authorList>
    </citation>
    <scope>NUCLEOTIDE SEQUENCE</scope>
    <source>
        <strain evidence="1">DQS-5</strain>
    </source>
</reference>
<sequence>MLVDKNSWERYFKGFSILDVTSSKPTRFWFALIENYGTHDPDLLPRTRIVSINTERPIENRFIVSEYAHFDKISLAFQSTPFRDVIGIDLRCNVYSFNEKFNGEENPVNTRWLDNKRAPAVSRAKQINGVVYAIAGDRMLFKRADIEQWQLDNDLPRPTERISGNGSVLDFGFNDAAAFPNGEMYAVGGRGDVWHYRDGDWRQLPFPSNEKLDSVCCAGDGNVYISGHGGTLWAGKENKWENIVKEEWSTVPIKDMEWFDGKLWLGNEYGLWYLKDKTLHHSTDLLSGEVAACCGRIDLSSDGKQLLSASPIGAALYDGEKWEILFNTLEFA</sequence>